<dbReference type="EMBL" id="FRFE01000023">
    <property type="protein sequence ID" value="SHO51223.1"/>
    <property type="molecule type" value="Genomic_DNA"/>
</dbReference>
<keyword evidence="4" id="KW-1185">Reference proteome</keyword>
<reference evidence="3 4" key="1">
    <citation type="submission" date="2016-12" db="EMBL/GenBank/DDBJ databases">
        <authorList>
            <person name="Song W.-J."/>
            <person name="Kurnit D.M."/>
        </authorList>
    </citation>
    <scope>NUCLEOTIDE SEQUENCE [LARGE SCALE GENOMIC DNA]</scope>
    <source>
        <strain evidence="3 4">DSM 18488</strain>
    </source>
</reference>
<evidence type="ECO:0000259" key="2">
    <source>
        <dbReference type="Pfam" id="PF05378"/>
    </source>
</evidence>
<proteinExistence type="predicted"/>
<dbReference type="InterPro" id="IPR043129">
    <property type="entry name" value="ATPase_NBD"/>
</dbReference>
<name>A0A1M7YF33_9BACT</name>
<dbReference type="InterPro" id="IPR045079">
    <property type="entry name" value="Oxoprolinase-like"/>
</dbReference>
<dbReference type="STRING" id="1121416.SAMN02745220_03911"/>
<dbReference type="Pfam" id="PF01968">
    <property type="entry name" value="Hydantoinase_A"/>
    <property type="match status" value="1"/>
</dbReference>
<evidence type="ECO:0000313" key="3">
    <source>
        <dbReference type="EMBL" id="SHO51223.1"/>
    </source>
</evidence>
<organism evidence="3 4">
    <name type="scientific">Desulfopila aestuarii DSM 18488</name>
    <dbReference type="NCBI Taxonomy" id="1121416"/>
    <lineage>
        <taxon>Bacteria</taxon>
        <taxon>Pseudomonadati</taxon>
        <taxon>Thermodesulfobacteriota</taxon>
        <taxon>Desulfobulbia</taxon>
        <taxon>Desulfobulbales</taxon>
        <taxon>Desulfocapsaceae</taxon>
        <taxon>Desulfopila</taxon>
    </lineage>
</organism>
<feature type="domain" description="Hydantoinase/oxoprolinase N-terminal" evidence="2">
    <location>
        <begin position="3"/>
        <end position="159"/>
    </location>
</feature>
<dbReference type="Pfam" id="PF05378">
    <property type="entry name" value="Hydant_A_N"/>
    <property type="match status" value="1"/>
</dbReference>
<dbReference type="OrthoDB" id="9814788at2"/>
<evidence type="ECO:0000313" key="4">
    <source>
        <dbReference type="Proteomes" id="UP000184603"/>
    </source>
</evidence>
<dbReference type="GO" id="GO:0006749">
    <property type="term" value="P:glutathione metabolic process"/>
    <property type="evidence" value="ECO:0007669"/>
    <property type="project" value="TreeGrafter"/>
</dbReference>
<accession>A0A1M7YF33</accession>
<dbReference type="InterPro" id="IPR008040">
    <property type="entry name" value="Hydant_A_N"/>
</dbReference>
<dbReference type="Proteomes" id="UP000184603">
    <property type="component" value="Unassembled WGS sequence"/>
</dbReference>
<evidence type="ECO:0000259" key="1">
    <source>
        <dbReference type="Pfam" id="PF01968"/>
    </source>
</evidence>
<sequence>MIIGLDVGGTHTDAVLIGAEGMVRDIKVNTDPERLYETVMSALDRLLAGQEVADVKRVVLSTTLATNMVVQDKLPPVAMVVSAGPGIDPEHFRVGSHYFRVKGALDHSGRELEPVREKEIHALGAELKKLGLPAVGVVSKFSVRNAAHELAIARILESYVDKIFMGHLCSGALSFPRRIATTYLNAAVYPVHTNFFTAVHSSLAKKGISHPIRILKPDGGNMNMSSSLTYPAQTILSGPSASVMGAIAHAPKDKTCLVLDIGGTTTDMAIILNGAPVIAQNGIEIGSYKTLIRALLTKSIGIGGDSVVRVREGKLAIGPDRGGAAMAHGGPQPTPTDAMCVLGMIEQGDRDKAAAGLAVISAELGLAVIEAAEQILHTACENIMRAADEMVDQINSRPVYTVHEMCEGVKIRPDYLLVLGGPAGQFAGRLAEMFKGEVEIVPNWRVANAIGCALARTTCEVTVYADTARRVITAQGEEYHREISRTFTLDDARKVAFELVRKKAAARGANEEHLKMEVLEESQFNMIRRFSTVGKNIRVRAQVKPGLIHGYDAESGTLNRADL</sequence>
<gene>
    <name evidence="3" type="ORF">SAMN02745220_03911</name>
</gene>
<dbReference type="PANTHER" id="PTHR11365:SF2">
    <property type="entry name" value="5-OXOPROLINASE"/>
    <property type="match status" value="1"/>
</dbReference>
<dbReference type="GO" id="GO:0005829">
    <property type="term" value="C:cytosol"/>
    <property type="evidence" value="ECO:0007669"/>
    <property type="project" value="TreeGrafter"/>
</dbReference>
<dbReference type="GO" id="GO:0017168">
    <property type="term" value="F:5-oxoprolinase (ATP-hydrolyzing) activity"/>
    <property type="evidence" value="ECO:0007669"/>
    <property type="project" value="TreeGrafter"/>
</dbReference>
<protein>
    <submittedName>
        <fullName evidence="3">N-methylhydantoinase A/oxoprolinase/acetone carboxylase, beta subunit</fullName>
    </submittedName>
</protein>
<dbReference type="SUPFAM" id="SSF53067">
    <property type="entry name" value="Actin-like ATPase domain"/>
    <property type="match status" value="1"/>
</dbReference>
<feature type="domain" description="Hydantoinase A/oxoprolinase" evidence="1">
    <location>
        <begin position="178"/>
        <end position="458"/>
    </location>
</feature>
<dbReference type="InterPro" id="IPR002821">
    <property type="entry name" value="Hydantoinase_A"/>
</dbReference>
<dbReference type="PANTHER" id="PTHR11365">
    <property type="entry name" value="5-OXOPROLINASE RELATED"/>
    <property type="match status" value="1"/>
</dbReference>
<dbReference type="RefSeq" id="WP_073615340.1">
    <property type="nucleotide sequence ID" value="NZ_FRFE01000023.1"/>
</dbReference>
<dbReference type="AlphaFoldDB" id="A0A1M7YF33"/>